<dbReference type="Proteomes" id="UP001339962">
    <property type="component" value="Unassembled WGS sequence"/>
</dbReference>
<organism evidence="6 8">
    <name type="scientific">Anoxybacteroides rupiense</name>
    <dbReference type="NCBI Taxonomy" id="311460"/>
    <lineage>
        <taxon>Bacteria</taxon>
        <taxon>Bacillati</taxon>
        <taxon>Bacillota</taxon>
        <taxon>Bacilli</taxon>
        <taxon>Bacillales</taxon>
        <taxon>Anoxybacillaceae</taxon>
        <taxon>Anoxybacteroides</taxon>
    </lineage>
</organism>
<evidence type="ECO:0000313" key="7">
    <source>
        <dbReference type="Proteomes" id="UP001213979"/>
    </source>
</evidence>
<evidence type="ECO:0000313" key="5">
    <source>
        <dbReference type="EMBL" id="MDE8563463.1"/>
    </source>
</evidence>
<keyword evidence="7" id="KW-1185">Reference proteome</keyword>
<feature type="transmembrane region" description="Helical" evidence="3">
    <location>
        <begin position="94"/>
        <end position="112"/>
    </location>
</feature>
<reference evidence="5 7" key="1">
    <citation type="submission" date="2023-01" db="EMBL/GenBank/DDBJ databases">
        <title>Genome-based reclassification of Anoxybacillus geothermalis as a later heterotypic synonym of Anoxybacillus rupiensis.</title>
        <authorList>
            <person name="Inan Bektas K."/>
            <person name="Canakci S."/>
            <person name="Belduz A.A."/>
            <person name="Guler H.H."/>
        </authorList>
    </citation>
    <scope>NUCLEOTIDE SEQUENCE [LARGE SCALE GENOMIC DNA]</scope>
    <source>
        <strain evidence="5 7">DSM 17127</strain>
    </source>
</reference>
<comment type="subcellular location">
    <subcellularLocation>
        <location evidence="1">Endomembrane system</location>
        <topology evidence="1">Multi-pass membrane protein</topology>
    </subcellularLocation>
</comment>
<name>A0ABD5IS83_9BACL</name>
<dbReference type="InterPro" id="IPR000620">
    <property type="entry name" value="EamA_dom"/>
</dbReference>
<reference evidence="6 8" key="2">
    <citation type="submission" date="2023-03" db="EMBL/GenBank/DDBJ databases">
        <title>Bacillus Genome Sequencing.</title>
        <authorList>
            <person name="Dunlap C."/>
        </authorList>
    </citation>
    <scope>NUCLEOTIDE SEQUENCE [LARGE SCALE GENOMIC DNA]</scope>
    <source>
        <strain evidence="6 8">NRS-38</strain>
    </source>
</reference>
<accession>A0ABD5IS83</accession>
<protein>
    <submittedName>
        <fullName evidence="6">EamA family transporter</fullName>
    </submittedName>
</protein>
<evidence type="ECO:0000313" key="8">
    <source>
        <dbReference type="Proteomes" id="UP001339962"/>
    </source>
</evidence>
<evidence type="ECO:0000259" key="4">
    <source>
        <dbReference type="Pfam" id="PF00892"/>
    </source>
</evidence>
<keyword evidence="3" id="KW-0472">Membrane</keyword>
<dbReference type="RefSeq" id="WP_044741357.1">
    <property type="nucleotide sequence ID" value="NZ_JACIDF010000005.1"/>
</dbReference>
<dbReference type="Proteomes" id="UP001213979">
    <property type="component" value="Unassembled WGS sequence"/>
</dbReference>
<dbReference type="Gene3D" id="1.10.3730.20">
    <property type="match status" value="1"/>
</dbReference>
<dbReference type="EMBL" id="JAQOTG010000003">
    <property type="protein sequence ID" value="MDE8563463.1"/>
    <property type="molecule type" value="Genomic_DNA"/>
</dbReference>
<keyword evidence="3" id="KW-1133">Transmembrane helix</keyword>
<feature type="transmembrane region" description="Helical" evidence="3">
    <location>
        <begin position="41"/>
        <end position="61"/>
    </location>
</feature>
<dbReference type="AlphaFoldDB" id="A0ABD5IS83"/>
<dbReference type="InterPro" id="IPR037185">
    <property type="entry name" value="EmrE-like"/>
</dbReference>
<comment type="caution">
    <text evidence="6">The sequence shown here is derived from an EMBL/GenBank/DDBJ whole genome shotgun (WGS) entry which is preliminary data.</text>
</comment>
<evidence type="ECO:0000256" key="1">
    <source>
        <dbReference type="ARBA" id="ARBA00004127"/>
    </source>
</evidence>
<evidence type="ECO:0000256" key="3">
    <source>
        <dbReference type="SAM" id="Phobius"/>
    </source>
</evidence>
<dbReference type="SUPFAM" id="SSF103481">
    <property type="entry name" value="Multidrug resistance efflux transporter EmrE"/>
    <property type="match status" value="1"/>
</dbReference>
<evidence type="ECO:0000313" key="6">
    <source>
        <dbReference type="EMBL" id="MED5050743.1"/>
    </source>
</evidence>
<comment type="similarity">
    <text evidence="2">Belongs to the EamA transporter family.</text>
</comment>
<feature type="domain" description="EamA" evidence="4">
    <location>
        <begin position="15"/>
        <end position="110"/>
    </location>
</feature>
<evidence type="ECO:0000256" key="2">
    <source>
        <dbReference type="ARBA" id="ARBA00007362"/>
    </source>
</evidence>
<dbReference type="EMBL" id="JARTLI010000003">
    <property type="protein sequence ID" value="MED5050743.1"/>
    <property type="molecule type" value="Genomic_DNA"/>
</dbReference>
<dbReference type="Pfam" id="PF00892">
    <property type="entry name" value="EamA"/>
    <property type="match status" value="1"/>
</dbReference>
<feature type="transmembrane region" description="Helical" evidence="3">
    <location>
        <begin position="68"/>
        <end position="88"/>
    </location>
</feature>
<proteinExistence type="inferred from homology"/>
<gene>
    <name evidence="6" type="ORF">P9850_02510</name>
    <name evidence="5" type="ORF">PNH38_06120</name>
</gene>
<keyword evidence="3" id="KW-0812">Transmembrane</keyword>
<sequence>MNRFVQSLQKNKIGILFILIASVSTASGQMLWKLSDGNWNVYLLFGFSLYFIGAVLMIVAFRFGSLSVLHPLLSMGYVFGLLLGVAFLHEPITTMKVIGTLLITSGAILIGGGDH</sequence>